<dbReference type="HOGENOM" id="CLU_2567150_0_0_9"/>
<accession>V6MFP5</accession>
<dbReference type="PATRIC" id="fig|1408254.3.peg.253"/>
<dbReference type="AlphaFoldDB" id="V6MFP5"/>
<evidence type="ECO:0000313" key="1">
    <source>
        <dbReference type="EMBL" id="EST56740.1"/>
    </source>
</evidence>
<reference evidence="1 2" key="1">
    <citation type="journal article" date="2014" name="Genome Announc.">
        <title>Draft Genome Sequence of Brevibacillus panacihumi Strain W25, a Halotolerant Hydrocarbon-Degrading Bacterium.</title>
        <authorList>
            <person name="Wang X."/>
            <person name="Jin D."/>
            <person name="Zhou L."/>
            <person name="Wu L."/>
            <person name="An W."/>
            <person name="Chen Y."/>
            <person name="Zhao L."/>
        </authorList>
    </citation>
    <scope>NUCLEOTIDE SEQUENCE [LARGE SCALE GENOMIC DNA]</scope>
    <source>
        <strain evidence="1 2">W25</strain>
    </source>
</reference>
<sequence>MGEGIWLASWTVLQKTVVQRLVSQCPESNSRAFIFFRKEEVARNRQELHTKHLQGKVKFLTGGDGAFASKPATRKSCSICD</sequence>
<organism evidence="1 2">
    <name type="scientific">Brevibacillus panacihumi W25</name>
    <dbReference type="NCBI Taxonomy" id="1408254"/>
    <lineage>
        <taxon>Bacteria</taxon>
        <taxon>Bacillati</taxon>
        <taxon>Bacillota</taxon>
        <taxon>Bacilli</taxon>
        <taxon>Bacillales</taxon>
        <taxon>Paenibacillaceae</taxon>
        <taxon>Brevibacillus</taxon>
    </lineage>
</organism>
<evidence type="ECO:0000313" key="2">
    <source>
        <dbReference type="Proteomes" id="UP000017973"/>
    </source>
</evidence>
<gene>
    <name evidence="1" type="ORF">T458_01240</name>
</gene>
<protein>
    <submittedName>
        <fullName evidence="1">Uncharacterized protein</fullName>
    </submittedName>
</protein>
<proteinExistence type="predicted"/>
<dbReference type="EMBL" id="AYJU01000001">
    <property type="protein sequence ID" value="EST56740.1"/>
    <property type="molecule type" value="Genomic_DNA"/>
</dbReference>
<name>V6MFP5_9BACL</name>
<dbReference type="STRING" id="1408254.T458_01240"/>
<keyword evidence="2" id="KW-1185">Reference proteome</keyword>
<comment type="caution">
    <text evidence="1">The sequence shown here is derived from an EMBL/GenBank/DDBJ whole genome shotgun (WGS) entry which is preliminary data.</text>
</comment>
<dbReference type="Proteomes" id="UP000017973">
    <property type="component" value="Unassembled WGS sequence"/>
</dbReference>